<keyword evidence="12" id="KW-1185">Reference proteome</keyword>
<evidence type="ECO:0000259" key="9">
    <source>
        <dbReference type="Pfam" id="PF03719"/>
    </source>
</evidence>
<evidence type="ECO:0000259" key="10">
    <source>
        <dbReference type="Pfam" id="PF21251"/>
    </source>
</evidence>
<reference evidence="11 12" key="1">
    <citation type="journal article" date="2018" name="Nat. Ecol. Evol.">
        <title>Genomic signatures of mitonuclear coevolution across populations of Tigriopus californicus.</title>
        <authorList>
            <person name="Barreto F.S."/>
            <person name="Watson E.T."/>
            <person name="Lima T.G."/>
            <person name="Willett C.S."/>
            <person name="Edmands S."/>
            <person name="Li W."/>
            <person name="Burton R.S."/>
        </authorList>
    </citation>
    <scope>NUCLEOTIDE SEQUENCE [LARGE SCALE GENOMIC DNA]</scope>
    <source>
        <strain evidence="11 12">San Diego</strain>
    </source>
</reference>
<dbReference type="SUPFAM" id="SSF54211">
    <property type="entry name" value="Ribosomal protein S5 domain 2-like"/>
    <property type="match status" value="1"/>
</dbReference>
<keyword evidence="3" id="KW-0689">Ribosomal protein</keyword>
<sequence>MLWSLLCRNRGLVSRSNAPFTCGHGPRLRFDDLGWIRPEAGGLAAIMASASLFTGPSWARSGFYAQVEAQDLWKSSTSVSAQGRKRGRAKGLVRMKNLNIGQKMGFGPAQISWPGLTRNALTNTGRTRIQSLPSTELEAYQSELQATRLRLSARRGMGGRKMSPLERGWSGSNPQGKIFGPPKSASSFLTFDDFKSVLIEYKMLVGMTGRFGRVRKVSQLMLTGNGKGVAGFTLIHCPTGRGFKAFQNAVNRAGLRLCVFDLYEDRTVYHNFFTQFGNTRIFVRQKPAGYGIKAHRTIKSACDVIGIRDIEAVVEGADNYNHIIKAFFLGLLRQRSHQTLADEKQLHLVELRAENDFFPKVVASPSNNEVRTQAEIPPTEVLDFEMICHDGFMPEFNNEENVRPHYMRYSEEAQKRYVKKTRISWHHYERRIEMLAEDGAIASHLTDRYPECVPSVFIKRKNEDNEAEEEYD</sequence>
<evidence type="ECO:0000256" key="2">
    <source>
        <dbReference type="ARBA" id="ARBA00008945"/>
    </source>
</evidence>
<dbReference type="Pfam" id="PF03719">
    <property type="entry name" value="Ribosomal_S5_C"/>
    <property type="match status" value="1"/>
</dbReference>
<dbReference type="InterPro" id="IPR014721">
    <property type="entry name" value="Ribsml_uS5_D2-typ_fold_subgr"/>
</dbReference>
<dbReference type="Gene3D" id="3.30.230.10">
    <property type="match status" value="1"/>
</dbReference>
<name>A0A553P1C4_TIGCA</name>
<dbReference type="GO" id="GO:1990904">
    <property type="term" value="C:ribonucleoprotein complex"/>
    <property type="evidence" value="ECO:0007669"/>
    <property type="project" value="UniProtKB-KW"/>
</dbReference>
<dbReference type="AlphaFoldDB" id="A0A553P1C4"/>
<dbReference type="EMBL" id="VCGU01000008">
    <property type="protein sequence ID" value="TRY71493.1"/>
    <property type="molecule type" value="Genomic_DNA"/>
</dbReference>
<keyword evidence="4" id="KW-0496">Mitochondrion</keyword>
<dbReference type="InterPro" id="IPR000851">
    <property type="entry name" value="Ribosomal_uS5"/>
</dbReference>
<feature type="domain" description="Small ribosomal subunit protein uS5m N-terminal" evidence="10">
    <location>
        <begin position="63"/>
        <end position="183"/>
    </location>
</feature>
<evidence type="ECO:0000256" key="1">
    <source>
        <dbReference type="ARBA" id="ARBA00004173"/>
    </source>
</evidence>
<gene>
    <name evidence="11" type="ORF">TCAL_12614</name>
</gene>
<evidence type="ECO:0000256" key="8">
    <source>
        <dbReference type="SAM" id="MobiDB-lite"/>
    </source>
</evidence>
<evidence type="ECO:0000256" key="3">
    <source>
        <dbReference type="ARBA" id="ARBA00022980"/>
    </source>
</evidence>
<evidence type="ECO:0000313" key="11">
    <source>
        <dbReference type="EMBL" id="TRY71493.1"/>
    </source>
</evidence>
<dbReference type="GO" id="GO:0005739">
    <property type="term" value="C:mitochondrion"/>
    <property type="evidence" value="ECO:0007669"/>
    <property type="project" value="UniProtKB-SubCell"/>
</dbReference>
<dbReference type="InterPro" id="IPR048584">
    <property type="entry name" value="Ribosomal_uS5m_N"/>
</dbReference>
<dbReference type="GO" id="GO:0005840">
    <property type="term" value="C:ribosome"/>
    <property type="evidence" value="ECO:0007669"/>
    <property type="project" value="UniProtKB-KW"/>
</dbReference>
<evidence type="ECO:0000256" key="4">
    <source>
        <dbReference type="ARBA" id="ARBA00023128"/>
    </source>
</evidence>
<comment type="similarity">
    <text evidence="2">Belongs to the universal ribosomal protein uS5 family.</text>
</comment>
<dbReference type="GO" id="GO:0003723">
    <property type="term" value="F:RNA binding"/>
    <property type="evidence" value="ECO:0007669"/>
    <property type="project" value="InterPro"/>
</dbReference>
<keyword evidence="5" id="KW-0687">Ribonucleoprotein</keyword>
<dbReference type="GO" id="GO:0006412">
    <property type="term" value="P:translation"/>
    <property type="evidence" value="ECO:0007669"/>
    <property type="project" value="InterPro"/>
</dbReference>
<dbReference type="GO" id="GO:0003735">
    <property type="term" value="F:structural constituent of ribosome"/>
    <property type="evidence" value="ECO:0007669"/>
    <property type="project" value="InterPro"/>
</dbReference>
<accession>A0A553P1C4</accession>
<dbReference type="FunFam" id="3.30.230.10:FF:000002">
    <property type="entry name" value="30S ribosomal protein S5"/>
    <property type="match status" value="1"/>
</dbReference>
<protein>
    <recommendedName>
        <fullName evidence="6">Small ribosomal subunit protein uS5m</fullName>
    </recommendedName>
    <alternativeName>
        <fullName evidence="7">28S ribosomal protein S5, mitochondrial</fullName>
    </alternativeName>
</protein>
<evidence type="ECO:0000313" key="12">
    <source>
        <dbReference type="Proteomes" id="UP000318571"/>
    </source>
</evidence>
<comment type="subcellular location">
    <subcellularLocation>
        <location evidence="1">Mitochondrion</location>
    </subcellularLocation>
</comment>
<feature type="region of interest" description="Disordered" evidence="8">
    <location>
        <begin position="155"/>
        <end position="175"/>
    </location>
</feature>
<dbReference type="InterPro" id="IPR005324">
    <property type="entry name" value="Ribosomal_uS5_C"/>
</dbReference>
<evidence type="ECO:0000256" key="6">
    <source>
        <dbReference type="ARBA" id="ARBA00039335"/>
    </source>
</evidence>
<proteinExistence type="inferred from homology"/>
<dbReference type="InterPro" id="IPR020568">
    <property type="entry name" value="Ribosomal_Su5_D2-typ_SF"/>
</dbReference>
<dbReference type="Proteomes" id="UP000318571">
    <property type="component" value="Chromosome 7"/>
</dbReference>
<evidence type="ECO:0000256" key="5">
    <source>
        <dbReference type="ARBA" id="ARBA00023274"/>
    </source>
</evidence>
<dbReference type="OrthoDB" id="309483at2759"/>
<feature type="domain" description="Small ribosomal subunit protein uS5 C-terminal" evidence="9">
    <location>
        <begin position="275"/>
        <end position="343"/>
    </location>
</feature>
<evidence type="ECO:0000256" key="7">
    <source>
        <dbReference type="ARBA" id="ARBA00041606"/>
    </source>
</evidence>
<dbReference type="PANTHER" id="PTHR48277">
    <property type="entry name" value="MITOCHONDRIAL RIBOSOMAL PROTEIN S5"/>
    <property type="match status" value="1"/>
</dbReference>
<organism evidence="11 12">
    <name type="scientific">Tigriopus californicus</name>
    <name type="common">Marine copepod</name>
    <dbReference type="NCBI Taxonomy" id="6832"/>
    <lineage>
        <taxon>Eukaryota</taxon>
        <taxon>Metazoa</taxon>
        <taxon>Ecdysozoa</taxon>
        <taxon>Arthropoda</taxon>
        <taxon>Crustacea</taxon>
        <taxon>Multicrustacea</taxon>
        <taxon>Hexanauplia</taxon>
        <taxon>Copepoda</taxon>
        <taxon>Harpacticoida</taxon>
        <taxon>Harpacticidae</taxon>
        <taxon>Tigriopus</taxon>
    </lineage>
</organism>
<dbReference type="STRING" id="6832.A0A553P1C4"/>
<dbReference type="Pfam" id="PF21251">
    <property type="entry name" value="Ribosomal_uS5m_N"/>
    <property type="match status" value="1"/>
</dbReference>
<comment type="caution">
    <text evidence="11">The sequence shown here is derived from an EMBL/GenBank/DDBJ whole genome shotgun (WGS) entry which is preliminary data.</text>
</comment>
<dbReference type="PANTHER" id="PTHR48277:SF1">
    <property type="entry name" value="MITOCHONDRIAL RIBOSOMAL PROTEIN S5"/>
    <property type="match status" value="1"/>
</dbReference>
<dbReference type="OMA" id="ICSIICI"/>